<sequence length="199" mass="21950">MNQPYKLQYTYGFARMALRDQVVFKSIVGLLSGRTLASWAYVDGPADLLVEGEEGEHRVQLRTAEGESLWVHWPLRAGEVFDCLERAARAIGHQPVEIPGAALRLKHWPAASLLQGDHRYVRLATLLCARAMSLEELCERSGVPRPVAENFVRLMEAQGMLQHSEAIPLAPAQQTAAPVGLLARIRRHLGLGGVAEASR</sequence>
<organism evidence="1 2">
    <name type="scientific">Pseudomonas nitroreducens</name>
    <dbReference type="NCBI Taxonomy" id="46680"/>
    <lineage>
        <taxon>Bacteria</taxon>
        <taxon>Pseudomonadati</taxon>
        <taxon>Pseudomonadota</taxon>
        <taxon>Gammaproteobacteria</taxon>
        <taxon>Pseudomonadales</taxon>
        <taxon>Pseudomonadaceae</taxon>
        <taxon>Pseudomonas</taxon>
    </lineage>
</organism>
<protein>
    <submittedName>
        <fullName evidence="1">Uncharacterized protein</fullName>
    </submittedName>
</protein>
<name>A0A246FAH9_PSENT</name>
<dbReference type="RefSeq" id="WP_088417431.1">
    <property type="nucleotide sequence ID" value="NZ_NJBA01000003.1"/>
</dbReference>
<proteinExistence type="predicted"/>
<dbReference type="EMBL" id="NJBA01000003">
    <property type="protein sequence ID" value="OWP51271.1"/>
    <property type="molecule type" value="Genomic_DNA"/>
</dbReference>
<evidence type="ECO:0000313" key="2">
    <source>
        <dbReference type="Proteomes" id="UP000198145"/>
    </source>
</evidence>
<evidence type="ECO:0000313" key="1">
    <source>
        <dbReference type="EMBL" id="OWP51271.1"/>
    </source>
</evidence>
<accession>A0A246FAH9</accession>
<gene>
    <name evidence="1" type="ORF">CEG18_10450</name>
</gene>
<dbReference type="Proteomes" id="UP000198145">
    <property type="component" value="Unassembled WGS sequence"/>
</dbReference>
<dbReference type="AlphaFoldDB" id="A0A246FAH9"/>
<reference evidence="1 2" key="1">
    <citation type="submission" date="2017-06" db="EMBL/GenBank/DDBJ databases">
        <title>Draft genome of Pseudomonas nitroreducens DF05.</title>
        <authorList>
            <person name="Iyer R."/>
        </authorList>
    </citation>
    <scope>NUCLEOTIDE SEQUENCE [LARGE SCALE GENOMIC DNA]</scope>
    <source>
        <strain evidence="1 2">DF05</strain>
    </source>
</reference>
<dbReference type="STRING" id="46680.GCA_000807755_00089"/>
<comment type="caution">
    <text evidence="1">The sequence shown here is derived from an EMBL/GenBank/DDBJ whole genome shotgun (WGS) entry which is preliminary data.</text>
</comment>